<gene>
    <name evidence="1" type="ORF">g.24169</name>
</gene>
<feature type="non-terminal residue" evidence="1">
    <location>
        <position position="1"/>
    </location>
</feature>
<dbReference type="AlphaFoldDB" id="A0A1B6I5S2"/>
<organism evidence="1">
    <name type="scientific">Homalodisca liturata</name>
    <dbReference type="NCBI Taxonomy" id="320908"/>
    <lineage>
        <taxon>Eukaryota</taxon>
        <taxon>Metazoa</taxon>
        <taxon>Ecdysozoa</taxon>
        <taxon>Arthropoda</taxon>
        <taxon>Hexapoda</taxon>
        <taxon>Insecta</taxon>
        <taxon>Pterygota</taxon>
        <taxon>Neoptera</taxon>
        <taxon>Paraneoptera</taxon>
        <taxon>Hemiptera</taxon>
        <taxon>Auchenorrhyncha</taxon>
        <taxon>Membracoidea</taxon>
        <taxon>Cicadellidae</taxon>
        <taxon>Cicadellinae</taxon>
        <taxon>Proconiini</taxon>
        <taxon>Homalodisca</taxon>
    </lineage>
</organism>
<dbReference type="EMBL" id="GECU01025437">
    <property type="protein sequence ID" value="JAS82269.1"/>
    <property type="molecule type" value="Transcribed_RNA"/>
</dbReference>
<accession>A0A1B6I5S2</accession>
<proteinExistence type="predicted"/>
<feature type="non-terminal residue" evidence="1">
    <location>
        <position position="110"/>
    </location>
</feature>
<protein>
    <submittedName>
        <fullName evidence="1">Uncharacterized protein</fullName>
    </submittedName>
</protein>
<sequence length="110" mass="12115">KSNHVQPSSVRPKVAKLENVLSLPSSSNAVKSCNHTVTSGDLGFYNQNLNVTTFDKTNGQGKEFQRLINNSSDSFVEISPDGFKMTKEEKNALLMSRSLNNNINCNHTVT</sequence>
<name>A0A1B6I5S2_9HEMI</name>
<evidence type="ECO:0000313" key="1">
    <source>
        <dbReference type="EMBL" id="JAS82269.1"/>
    </source>
</evidence>
<reference evidence="1" key="1">
    <citation type="submission" date="2015-11" db="EMBL/GenBank/DDBJ databases">
        <title>De novo transcriptome assembly of four potential Pierce s Disease insect vectors from Arizona vineyards.</title>
        <authorList>
            <person name="Tassone E.E."/>
        </authorList>
    </citation>
    <scope>NUCLEOTIDE SEQUENCE</scope>
</reference>